<dbReference type="PANTHER" id="PTHR43316">
    <property type="entry name" value="HYDROLASE, HALOACID DELAHOGENASE-RELATED"/>
    <property type="match status" value="1"/>
</dbReference>
<dbReference type="Proteomes" id="UP001067235">
    <property type="component" value="Unassembled WGS sequence"/>
</dbReference>
<dbReference type="InterPro" id="IPR051540">
    <property type="entry name" value="S-2-haloacid_dehalogenase"/>
</dbReference>
<sequence length="251" mass="27880">MTEIRWATFDCYGTLIDWRHGIATGIELIFPGRGRELLETFNRHEPAIQAETPTLRYRDVLTEAFRRTADEAGLTLLADDADVLAASIPYWPAFDDTAAELQRLRDAGWRLALLTNCDRDIIGAAQRRLRTPVDAIVTAEDVGAYKPDHRHFQRFAETFDTQPGNWVHVAQSYFHDMVPAAALGIPRVWVNRRAEDDDPTIADAVVADLSRLTETVIEVGDAAQRSSTIRGDAAQRSSTIGTDAAQQSSTS</sequence>
<evidence type="ECO:0000256" key="2">
    <source>
        <dbReference type="SAM" id="MobiDB-lite"/>
    </source>
</evidence>
<dbReference type="InterPro" id="IPR006439">
    <property type="entry name" value="HAD-SF_hydro_IA"/>
</dbReference>
<dbReference type="GO" id="GO:0016787">
    <property type="term" value="F:hydrolase activity"/>
    <property type="evidence" value="ECO:0007669"/>
    <property type="project" value="UniProtKB-KW"/>
</dbReference>
<name>A0ABT4MV26_GORRU</name>
<dbReference type="PANTHER" id="PTHR43316:SF9">
    <property type="entry name" value="ACID DEHALOGENASE, PUTATIVE (AFU_ORTHOLOGUE AFUA_6G14460)-RELATED"/>
    <property type="match status" value="1"/>
</dbReference>
<dbReference type="InterPro" id="IPR036412">
    <property type="entry name" value="HAD-like_sf"/>
</dbReference>
<comment type="caution">
    <text evidence="3">The sequence shown here is derived from an EMBL/GenBank/DDBJ whole genome shotgun (WGS) entry which is preliminary data.</text>
</comment>
<keyword evidence="1 3" id="KW-0378">Hydrolase</keyword>
<dbReference type="PRINTS" id="PR00413">
    <property type="entry name" value="HADHALOGNASE"/>
</dbReference>
<dbReference type="CDD" id="cd02588">
    <property type="entry name" value="HAD_L2-DEX"/>
    <property type="match status" value="1"/>
</dbReference>
<dbReference type="InterPro" id="IPR006328">
    <property type="entry name" value="2-HAD"/>
</dbReference>
<dbReference type="SFLD" id="SFLDS00003">
    <property type="entry name" value="Haloacid_Dehalogenase"/>
    <property type="match status" value="1"/>
</dbReference>
<dbReference type="EMBL" id="JAPWIE010000003">
    <property type="protein sequence ID" value="MCZ4550857.1"/>
    <property type="molecule type" value="Genomic_DNA"/>
</dbReference>
<reference evidence="3" key="1">
    <citation type="submission" date="2022-12" db="EMBL/GenBank/DDBJ databases">
        <authorList>
            <person name="Krivoruchko A.V."/>
            <person name="Elkin A."/>
        </authorList>
    </citation>
    <scope>NUCLEOTIDE SEQUENCE</scope>
    <source>
        <strain evidence="3">IEGM 1388</strain>
    </source>
</reference>
<feature type="region of interest" description="Disordered" evidence="2">
    <location>
        <begin position="227"/>
        <end position="251"/>
    </location>
</feature>
<dbReference type="Pfam" id="PF00702">
    <property type="entry name" value="Hydrolase"/>
    <property type="match status" value="1"/>
</dbReference>
<dbReference type="SUPFAM" id="SSF56784">
    <property type="entry name" value="HAD-like"/>
    <property type="match status" value="1"/>
</dbReference>
<dbReference type="NCBIfam" id="TIGR01549">
    <property type="entry name" value="HAD-SF-IA-v1"/>
    <property type="match status" value="1"/>
</dbReference>
<dbReference type="RefSeq" id="WP_301571441.1">
    <property type="nucleotide sequence ID" value="NZ_JAPWIE010000003.1"/>
</dbReference>
<dbReference type="NCBIfam" id="TIGR01493">
    <property type="entry name" value="HAD-SF-IA-v2"/>
    <property type="match status" value="1"/>
</dbReference>
<protein>
    <submittedName>
        <fullName evidence="3">HAD family hydrolase</fullName>
    </submittedName>
</protein>
<proteinExistence type="predicted"/>
<organism evidence="3 4">
    <name type="scientific">Gordonia rubripertincta</name>
    <name type="common">Rhodococcus corallinus</name>
    <dbReference type="NCBI Taxonomy" id="36822"/>
    <lineage>
        <taxon>Bacteria</taxon>
        <taxon>Bacillati</taxon>
        <taxon>Actinomycetota</taxon>
        <taxon>Actinomycetes</taxon>
        <taxon>Mycobacteriales</taxon>
        <taxon>Gordoniaceae</taxon>
        <taxon>Gordonia</taxon>
    </lineage>
</organism>
<gene>
    <name evidence="3" type="ORF">O4213_12760</name>
</gene>
<dbReference type="Gene3D" id="1.10.150.750">
    <property type="match status" value="1"/>
</dbReference>
<accession>A0ABT4MV26</accession>
<evidence type="ECO:0000313" key="3">
    <source>
        <dbReference type="EMBL" id="MCZ4550857.1"/>
    </source>
</evidence>
<evidence type="ECO:0000256" key="1">
    <source>
        <dbReference type="ARBA" id="ARBA00022801"/>
    </source>
</evidence>
<dbReference type="SFLD" id="SFLDG01129">
    <property type="entry name" value="C1.5:_HAD__Beta-PGM__Phosphata"/>
    <property type="match status" value="1"/>
</dbReference>
<evidence type="ECO:0000313" key="4">
    <source>
        <dbReference type="Proteomes" id="UP001067235"/>
    </source>
</evidence>
<dbReference type="Gene3D" id="3.40.50.1000">
    <property type="entry name" value="HAD superfamily/HAD-like"/>
    <property type="match status" value="1"/>
</dbReference>
<keyword evidence="4" id="KW-1185">Reference proteome</keyword>
<dbReference type="InterPro" id="IPR023214">
    <property type="entry name" value="HAD_sf"/>
</dbReference>